<dbReference type="Proteomes" id="UP001445335">
    <property type="component" value="Unassembled WGS sequence"/>
</dbReference>
<evidence type="ECO:0000259" key="11">
    <source>
        <dbReference type="Pfam" id="PF20512"/>
    </source>
</evidence>
<comment type="caution">
    <text evidence="12">The sequence shown here is derived from an EMBL/GenBank/DDBJ whole genome shotgun (WGS) entry which is preliminary data.</text>
</comment>
<dbReference type="PROSITE" id="PS00966">
    <property type="entry name" value="PMI_I_2"/>
    <property type="match status" value="1"/>
</dbReference>
<dbReference type="SUPFAM" id="SSF51182">
    <property type="entry name" value="RmlC-like cupins"/>
    <property type="match status" value="1"/>
</dbReference>
<dbReference type="InterPro" id="IPR011051">
    <property type="entry name" value="RmlC_Cupin_sf"/>
</dbReference>
<protein>
    <recommendedName>
        <fullName evidence="4">mannose-6-phosphate isomerase</fullName>
        <ecNumber evidence="4">5.3.1.8</ecNumber>
    </recommendedName>
</protein>
<dbReference type="InterPro" id="IPR018050">
    <property type="entry name" value="Pmannose_isomerase-type1_CS"/>
</dbReference>
<evidence type="ECO:0000256" key="2">
    <source>
        <dbReference type="ARBA" id="ARBA00004666"/>
    </source>
</evidence>
<comment type="cofactor">
    <cofactor evidence="9">
        <name>Zn(2+)</name>
        <dbReference type="ChEBI" id="CHEBI:29105"/>
    </cofactor>
    <text evidence="9">Binds 1 zinc ion per subunit.</text>
</comment>
<evidence type="ECO:0000256" key="7">
    <source>
        <dbReference type="ARBA" id="ARBA00023235"/>
    </source>
</evidence>
<keyword evidence="13" id="KW-1185">Reference proteome</keyword>
<dbReference type="CDD" id="cd07011">
    <property type="entry name" value="cupin_PMI_type_I_N"/>
    <property type="match status" value="1"/>
</dbReference>
<evidence type="ECO:0000256" key="5">
    <source>
        <dbReference type="ARBA" id="ARBA00022723"/>
    </source>
</evidence>
<keyword evidence="7" id="KW-0413">Isomerase</keyword>
<evidence type="ECO:0000259" key="10">
    <source>
        <dbReference type="Pfam" id="PF20511"/>
    </source>
</evidence>
<comment type="pathway">
    <text evidence="2">Nucleotide-sugar biosynthesis; GDP-alpha-D-mannose biosynthesis; alpha-D-mannose 1-phosphate from D-fructose 6-phosphate: step 1/2.</text>
</comment>
<evidence type="ECO:0000313" key="12">
    <source>
        <dbReference type="EMBL" id="KAK9846013.1"/>
    </source>
</evidence>
<dbReference type="AlphaFoldDB" id="A0AAW1SIB7"/>
<evidence type="ECO:0000256" key="4">
    <source>
        <dbReference type="ARBA" id="ARBA00011956"/>
    </source>
</evidence>
<dbReference type="GO" id="GO:0008270">
    <property type="term" value="F:zinc ion binding"/>
    <property type="evidence" value="ECO:0007669"/>
    <property type="project" value="InterPro"/>
</dbReference>
<dbReference type="GO" id="GO:0004476">
    <property type="term" value="F:mannose-6-phosphate isomerase activity"/>
    <property type="evidence" value="ECO:0007669"/>
    <property type="project" value="UniProtKB-EC"/>
</dbReference>
<comment type="catalytic activity">
    <reaction evidence="1">
        <text>D-mannose 6-phosphate = D-fructose 6-phosphate</text>
        <dbReference type="Rhea" id="RHEA:12356"/>
        <dbReference type="ChEBI" id="CHEBI:58735"/>
        <dbReference type="ChEBI" id="CHEBI:61527"/>
        <dbReference type="EC" id="5.3.1.8"/>
    </reaction>
</comment>
<proteinExistence type="inferred from homology"/>
<dbReference type="InterPro" id="IPR046457">
    <property type="entry name" value="PMI_typeI_cat"/>
</dbReference>
<evidence type="ECO:0000256" key="8">
    <source>
        <dbReference type="PIRSR" id="PIRSR001480-1"/>
    </source>
</evidence>
<reference evidence="12 13" key="1">
    <citation type="journal article" date="2024" name="Nat. Commun.">
        <title>Phylogenomics reveals the evolutionary origins of lichenization in chlorophyte algae.</title>
        <authorList>
            <person name="Puginier C."/>
            <person name="Libourel C."/>
            <person name="Otte J."/>
            <person name="Skaloud P."/>
            <person name="Haon M."/>
            <person name="Grisel S."/>
            <person name="Petersen M."/>
            <person name="Berrin J.G."/>
            <person name="Delaux P.M."/>
            <person name="Dal Grande F."/>
            <person name="Keller J."/>
        </authorList>
    </citation>
    <scope>NUCLEOTIDE SEQUENCE [LARGE SCALE GENOMIC DNA]</scope>
    <source>
        <strain evidence="12 13">SAG 245.80</strain>
    </source>
</reference>
<comment type="similarity">
    <text evidence="3">Belongs to the mannose-6-phosphate isomerase type 1 family.</text>
</comment>
<dbReference type="InterPro" id="IPR046458">
    <property type="entry name" value="PMI_typeI_hel"/>
</dbReference>
<dbReference type="InterPro" id="IPR016305">
    <property type="entry name" value="Mannose-6-P_Isomerase"/>
</dbReference>
<dbReference type="NCBIfam" id="TIGR00218">
    <property type="entry name" value="manA"/>
    <property type="match status" value="1"/>
</dbReference>
<dbReference type="Gene3D" id="2.60.120.10">
    <property type="entry name" value="Jelly Rolls"/>
    <property type="match status" value="2"/>
</dbReference>
<feature type="binding site" evidence="9">
    <location>
        <position position="270"/>
    </location>
    <ligand>
        <name>Zn(2+)</name>
        <dbReference type="ChEBI" id="CHEBI:29105"/>
    </ligand>
</feature>
<evidence type="ECO:0000313" key="13">
    <source>
        <dbReference type="Proteomes" id="UP001445335"/>
    </source>
</evidence>
<dbReference type="GO" id="GO:0005829">
    <property type="term" value="C:cytosol"/>
    <property type="evidence" value="ECO:0007669"/>
    <property type="project" value="TreeGrafter"/>
</dbReference>
<sequence length="445" mass="46742">MLRLNCPVQNYAWGRPAKGKNGRTCAVAALAEAAGVAIDLEKPYAELWMGTHPSGPACLHAEEGTTLNAWLEAHPAALGDALRQRFGSDLPFLFKVLSVETALSIQSHPDKALAERLHAERPKVYKDANHKPEMAIALTDFEALCGFVGHEELVRALDATPELAACVGAGPAAALRAAGQDGKARRAALREAFTALMLCDACTVAGQVNALAARLEGERTGGRALSPKEALVLRLNAQYPADVGVLSAYFLNLVVLQPNQGIHLAANVPHAYVSGELVECMATSDNVIRAGLTPKLRDTAVLCESLTYEQGPPEVLRGEEVQQYTRRYAPPFDEFEVQRLEVPAGASTLLPANPGAMLLLATAGAGEARASGCGAEAGPHPDAELLEAAPGLRKGDVFFVPAGTSLQLAAGPGAPLTLWVAAVNAQLFPRNEGSGSVQGNEKHVG</sequence>
<dbReference type="PRINTS" id="PR00714">
    <property type="entry name" value="MAN6PISMRASE"/>
</dbReference>
<dbReference type="InterPro" id="IPR014710">
    <property type="entry name" value="RmlC-like_jellyroll"/>
</dbReference>
<dbReference type="GO" id="GO:0005975">
    <property type="term" value="P:carbohydrate metabolic process"/>
    <property type="evidence" value="ECO:0007669"/>
    <property type="project" value="InterPro"/>
</dbReference>
<dbReference type="Pfam" id="PF20511">
    <property type="entry name" value="PMI_typeI_cat"/>
    <property type="match status" value="1"/>
</dbReference>
<keyword evidence="5 9" id="KW-0479">Metal-binding</keyword>
<dbReference type="Pfam" id="PF20512">
    <property type="entry name" value="PMI_typeI_hel"/>
    <property type="match status" value="1"/>
</dbReference>
<dbReference type="Gene3D" id="1.10.441.10">
    <property type="entry name" value="Phosphomannose Isomerase, domain 2"/>
    <property type="match status" value="1"/>
</dbReference>
<evidence type="ECO:0000256" key="9">
    <source>
        <dbReference type="PIRSR" id="PIRSR001480-2"/>
    </source>
</evidence>
<feature type="binding site" evidence="9">
    <location>
        <position position="108"/>
    </location>
    <ligand>
        <name>Zn(2+)</name>
        <dbReference type="ChEBI" id="CHEBI:29105"/>
    </ligand>
</feature>
<evidence type="ECO:0000256" key="1">
    <source>
        <dbReference type="ARBA" id="ARBA00000757"/>
    </source>
</evidence>
<feature type="active site" evidence="8">
    <location>
        <position position="289"/>
    </location>
</feature>
<name>A0AAW1SIB7_9CHLO</name>
<dbReference type="PANTHER" id="PTHR10309:SF0">
    <property type="entry name" value="MANNOSE-6-PHOSPHATE ISOMERASE"/>
    <property type="match status" value="1"/>
</dbReference>
<evidence type="ECO:0000256" key="6">
    <source>
        <dbReference type="ARBA" id="ARBA00022833"/>
    </source>
</evidence>
<keyword evidence="6 9" id="KW-0862">Zinc</keyword>
<organism evidence="12 13">
    <name type="scientific">Elliptochloris bilobata</name>
    <dbReference type="NCBI Taxonomy" id="381761"/>
    <lineage>
        <taxon>Eukaryota</taxon>
        <taxon>Viridiplantae</taxon>
        <taxon>Chlorophyta</taxon>
        <taxon>core chlorophytes</taxon>
        <taxon>Trebouxiophyceae</taxon>
        <taxon>Trebouxiophyceae incertae sedis</taxon>
        <taxon>Elliptochloris clade</taxon>
        <taxon>Elliptochloris</taxon>
    </lineage>
</organism>
<evidence type="ECO:0000256" key="3">
    <source>
        <dbReference type="ARBA" id="ARBA00010772"/>
    </source>
</evidence>
<feature type="binding site" evidence="9">
    <location>
        <position position="133"/>
    </location>
    <ligand>
        <name>Zn(2+)</name>
        <dbReference type="ChEBI" id="CHEBI:29105"/>
    </ligand>
</feature>
<feature type="domain" description="Phosphomannose isomerase type I helical insertion" evidence="11">
    <location>
        <begin position="183"/>
        <end position="251"/>
    </location>
</feature>
<dbReference type="PANTHER" id="PTHR10309">
    <property type="entry name" value="MANNOSE-6-PHOSPHATE ISOMERASE"/>
    <property type="match status" value="1"/>
</dbReference>
<accession>A0AAW1SIB7</accession>
<dbReference type="EMBL" id="JALJOU010000002">
    <property type="protein sequence ID" value="KAK9846013.1"/>
    <property type="molecule type" value="Genomic_DNA"/>
</dbReference>
<feature type="domain" description="Phosphomannose isomerase type I catalytic" evidence="10">
    <location>
        <begin position="1"/>
        <end position="147"/>
    </location>
</feature>
<dbReference type="InterPro" id="IPR001250">
    <property type="entry name" value="Man6P_Isoase-1"/>
</dbReference>
<dbReference type="EC" id="5.3.1.8" evidence="4"/>
<dbReference type="GO" id="GO:0009298">
    <property type="term" value="P:GDP-mannose biosynthetic process"/>
    <property type="evidence" value="ECO:0007669"/>
    <property type="project" value="InterPro"/>
</dbReference>
<gene>
    <name evidence="12" type="ORF">WJX81_008425</name>
</gene>
<feature type="binding site" evidence="9">
    <location>
        <position position="106"/>
    </location>
    <ligand>
        <name>Zn(2+)</name>
        <dbReference type="ChEBI" id="CHEBI:29105"/>
    </ligand>
</feature>
<dbReference type="PIRSF" id="PIRSF001480">
    <property type="entry name" value="Mannose-6-phosphate_isomerase"/>
    <property type="match status" value="1"/>
</dbReference>
<dbReference type="PROSITE" id="PS00965">
    <property type="entry name" value="PMI_I_1"/>
    <property type="match status" value="1"/>
</dbReference>